<dbReference type="GO" id="GO:0006355">
    <property type="term" value="P:regulation of DNA-templated transcription"/>
    <property type="evidence" value="ECO:0007669"/>
    <property type="project" value="InterPro"/>
</dbReference>
<dbReference type="InterPro" id="IPR039418">
    <property type="entry name" value="LexA-like"/>
</dbReference>
<dbReference type="GO" id="GO:0016787">
    <property type="term" value="F:hydrolase activity"/>
    <property type="evidence" value="ECO:0007669"/>
    <property type="project" value="UniProtKB-KW"/>
</dbReference>
<dbReference type="AlphaFoldDB" id="A0A382M2F9"/>
<gene>
    <name evidence="8" type="ORF">METZ01_LOCUS294205</name>
</gene>
<dbReference type="SUPFAM" id="SSF51306">
    <property type="entry name" value="LexA/Signal peptidase"/>
    <property type="match status" value="1"/>
</dbReference>
<dbReference type="PANTHER" id="PTHR33516">
    <property type="entry name" value="LEXA REPRESSOR"/>
    <property type="match status" value="1"/>
</dbReference>
<proteinExistence type="inferred from homology"/>
<dbReference type="GO" id="GO:0003677">
    <property type="term" value="F:DNA binding"/>
    <property type="evidence" value="ECO:0007669"/>
    <property type="project" value="InterPro"/>
</dbReference>
<comment type="similarity">
    <text evidence="1">Belongs to the peptidase S24 family.</text>
</comment>
<dbReference type="EMBL" id="UINC01089888">
    <property type="protein sequence ID" value="SVC41351.1"/>
    <property type="molecule type" value="Genomic_DNA"/>
</dbReference>
<keyword evidence="5" id="KW-0234">DNA repair</keyword>
<dbReference type="PRINTS" id="PR00726">
    <property type="entry name" value="LEXASERPTASE"/>
</dbReference>
<keyword evidence="3" id="KW-0378">Hydrolase</keyword>
<evidence type="ECO:0000256" key="3">
    <source>
        <dbReference type="ARBA" id="ARBA00022801"/>
    </source>
</evidence>
<dbReference type="InterPro" id="IPR015927">
    <property type="entry name" value="Peptidase_S24_S26A/B/C"/>
</dbReference>
<evidence type="ECO:0000256" key="6">
    <source>
        <dbReference type="ARBA" id="ARBA00023236"/>
    </source>
</evidence>
<evidence type="ECO:0000313" key="8">
    <source>
        <dbReference type="EMBL" id="SVC41351.1"/>
    </source>
</evidence>
<dbReference type="GO" id="GO:0009432">
    <property type="term" value="P:SOS response"/>
    <property type="evidence" value="ECO:0007669"/>
    <property type="project" value="UniProtKB-KW"/>
</dbReference>
<dbReference type="PANTHER" id="PTHR33516:SF2">
    <property type="entry name" value="LEXA REPRESSOR-RELATED"/>
    <property type="match status" value="1"/>
</dbReference>
<name>A0A382M2F9_9ZZZZ</name>
<dbReference type="GO" id="GO:0006281">
    <property type="term" value="P:DNA repair"/>
    <property type="evidence" value="ECO:0007669"/>
    <property type="project" value="UniProtKB-KW"/>
</dbReference>
<keyword evidence="2" id="KW-0227">DNA damage</keyword>
<reference evidence="8" key="1">
    <citation type="submission" date="2018-05" db="EMBL/GenBank/DDBJ databases">
        <authorList>
            <person name="Lanie J.A."/>
            <person name="Ng W.-L."/>
            <person name="Kazmierczak K.M."/>
            <person name="Andrzejewski T.M."/>
            <person name="Davidsen T.M."/>
            <person name="Wayne K.J."/>
            <person name="Tettelin H."/>
            <person name="Glass J.I."/>
            <person name="Rusch D."/>
            <person name="Podicherti R."/>
            <person name="Tsui H.-C.T."/>
            <person name="Winkler M.E."/>
        </authorList>
    </citation>
    <scope>NUCLEOTIDE SEQUENCE</scope>
</reference>
<dbReference type="InterPro" id="IPR050077">
    <property type="entry name" value="LexA_repressor"/>
</dbReference>
<feature type="domain" description="Peptidase S24/S26A/S26B/S26C" evidence="7">
    <location>
        <begin position="6"/>
        <end position="123"/>
    </location>
</feature>
<evidence type="ECO:0000256" key="5">
    <source>
        <dbReference type="ARBA" id="ARBA00023204"/>
    </source>
</evidence>
<dbReference type="Pfam" id="PF00717">
    <property type="entry name" value="Peptidase_S24"/>
    <property type="match status" value="1"/>
</dbReference>
<keyword evidence="4" id="KW-0068">Autocatalytic cleavage</keyword>
<dbReference type="CDD" id="cd06529">
    <property type="entry name" value="S24_LexA-like"/>
    <property type="match status" value="1"/>
</dbReference>
<dbReference type="Gene3D" id="2.10.109.10">
    <property type="entry name" value="Umud Fragment, subunit A"/>
    <property type="match status" value="1"/>
</dbReference>
<protein>
    <recommendedName>
        <fullName evidence="7">Peptidase S24/S26A/S26B/S26C domain-containing protein</fullName>
    </recommendedName>
</protein>
<accession>A0A382M2F9</accession>
<organism evidence="8">
    <name type="scientific">marine metagenome</name>
    <dbReference type="NCBI Taxonomy" id="408172"/>
    <lineage>
        <taxon>unclassified sequences</taxon>
        <taxon>metagenomes</taxon>
        <taxon>ecological metagenomes</taxon>
    </lineage>
</organism>
<evidence type="ECO:0000256" key="2">
    <source>
        <dbReference type="ARBA" id="ARBA00022763"/>
    </source>
</evidence>
<sequence>MKLTVPFYLNKAGAGFPSPATDYIEEDIDLNIHLIKNVPATFVIRVQGKSMTDVGIYDGDLLVVDKSLKPKNFSTVVANVHDELVVKNFVKTKDEQFLTSGSKKIEDKIIINNESDIFIWGVVTYVIHSVY</sequence>
<evidence type="ECO:0000256" key="4">
    <source>
        <dbReference type="ARBA" id="ARBA00022813"/>
    </source>
</evidence>
<dbReference type="NCBIfam" id="NF007621">
    <property type="entry name" value="PRK10276.1"/>
    <property type="match status" value="1"/>
</dbReference>
<evidence type="ECO:0000256" key="1">
    <source>
        <dbReference type="ARBA" id="ARBA00007484"/>
    </source>
</evidence>
<keyword evidence="6" id="KW-0742">SOS response</keyword>
<dbReference type="InterPro" id="IPR006197">
    <property type="entry name" value="Peptidase_S24_LexA"/>
</dbReference>
<evidence type="ECO:0000259" key="7">
    <source>
        <dbReference type="Pfam" id="PF00717"/>
    </source>
</evidence>
<dbReference type="InterPro" id="IPR036286">
    <property type="entry name" value="LexA/Signal_pep-like_sf"/>
</dbReference>